<accession>A0A1F6BWU4</accession>
<organism evidence="9 10">
    <name type="scientific">Candidatus Kaiserbacteria bacterium RIFCSPHIGHO2_01_FULL_46_22</name>
    <dbReference type="NCBI Taxonomy" id="1798475"/>
    <lineage>
        <taxon>Bacteria</taxon>
        <taxon>Candidatus Kaiseribacteriota</taxon>
    </lineage>
</organism>
<comment type="pathway">
    <text evidence="1 7 8">Carbohydrate degradation; glycolysis; D-glyceraldehyde 3-phosphate from glycerone phosphate: step 1/1.</text>
</comment>
<feature type="binding site" evidence="7">
    <location>
        <position position="176"/>
    </location>
    <ligand>
        <name>substrate</name>
    </ligand>
</feature>
<name>A0A1F6BWU4_9BACT</name>
<gene>
    <name evidence="7" type="primary">tpiA</name>
    <name evidence="9" type="ORF">A2837_02790</name>
</gene>
<keyword evidence="3 7" id="KW-0312">Gluconeogenesis</keyword>
<dbReference type="PROSITE" id="PS51440">
    <property type="entry name" value="TIM_2"/>
    <property type="match status" value="1"/>
</dbReference>
<feature type="binding site" evidence="7">
    <location>
        <begin position="12"/>
        <end position="14"/>
    </location>
    <ligand>
        <name>substrate</name>
    </ligand>
</feature>
<evidence type="ECO:0000313" key="9">
    <source>
        <dbReference type="EMBL" id="OGG41414.1"/>
    </source>
</evidence>
<comment type="similarity">
    <text evidence="2 7 8">Belongs to the triosephosphate isomerase family.</text>
</comment>
<dbReference type="InterPro" id="IPR020861">
    <property type="entry name" value="Triosephosphate_isomerase_AS"/>
</dbReference>
<dbReference type="AlphaFoldDB" id="A0A1F6BWU4"/>
<protein>
    <recommendedName>
        <fullName evidence="7 8">Triosephosphate isomerase</fullName>
        <shortName evidence="7">TIM</shortName>
        <shortName evidence="7">TPI</shortName>
        <ecNumber evidence="7 8">5.3.1.1</ecNumber>
    </recommendedName>
    <alternativeName>
        <fullName evidence="7">Triose-phosphate isomerase</fullName>
    </alternativeName>
</protein>
<evidence type="ECO:0000256" key="8">
    <source>
        <dbReference type="RuleBase" id="RU363013"/>
    </source>
</evidence>
<dbReference type="GO" id="GO:0004807">
    <property type="term" value="F:triose-phosphate isomerase activity"/>
    <property type="evidence" value="ECO:0007669"/>
    <property type="project" value="UniProtKB-UniRule"/>
</dbReference>
<dbReference type="PROSITE" id="PS00171">
    <property type="entry name" value="TIM_1"/>
    <property type="match status" value="1"/>
</dbReference>
<feature type="binding site" evidence="7">
    <location>
        <position position="216"/>
    </location>
    <ligand>
        <name>substrate</name>
    </ligand>
</feature>
<dbReference type="HAMAP" id="MF_00147_B">
    <property type="entry name" value="TIM_B"/>
    <property type="match status" value="1"/>
</dbReference>
<comment type="caution">
    <text evidence="9">The sequence shown here is derived from an EMBL/GenBank/DDBJ whole genome shotgun (WGS) entry which is preliminary data.</text>
</comment>
<dbReference type="PANTHER" id="PTHR21139:SF42">
    <property type="entry name" value="TRIOSEPHOSPHATE ISOMERASE"/>
    <property type="match status" value="1"/>
</dbReference>
<evidence type="ECO:0000313" key="10">
    <source>
        <dbReference type="Proteomes" id="UP000176322"/>
    </source>
</evidence>
<comment type="catalytic activity">
    <reaction evidence="7 8">
        <text>D-glyceraldehyde 3-phosphate = dihydroxyacetone phosphate</text>
        <dbReference type="Rhea" id="RHEA:18585"/>
        <dbReference type="ChEBI" id="CHEBI:57642"/>
        <dbReference type="ChEBI" id="CHEBI:59776"/>
        <dbReference type="EC" id="5.3.1.1"/>
    </reaction>
</comment>
<dbReference type="InterPro" id="IPR022896">
    <property type="entry name" value="TrioseP_Isoase_bac/euk"/>
</dbReference>
<dbReference type="UniPathway" id="UPA00109">
    <property type="reaction ID" value="UER00189"/>
</dbReference>
<dbReference type="CDD" id="cd00311">
    <property type="entry name" value="TIM"/>
    <property type="match status" value="1"/>
</dbReference>
<feature type="active site" description="Proton acceptor" evidence="7">
    <location>
        <position position="170"/>
    </location>
</feature>
<dbReference type="SUPFAM" id="SSF51351">
    <property type="entry name" value="Triosephosphate isomerase (TIM)"/>
    <property type="match status" value="1"/>
</dbReference>
<reference evidence="9 10" key="1">
    <citation type="journal article" date="2016" name="Nat. Commun.">
        <title>Thousands of microbial genomes shed light on interconnected biogeochemical processes in an aquifer system.</title>
        <authorList>
            <person name="Anantharaman K."/>
            <person name="Brown C.T."/>
            <person name="Hug L.A."/>
            <person name="Sharon I."/>
            <person name="Castelle C.J."/>
            <person name="Probst A.J."/>
            <person name="Thomas B.C."/>
            <person name="Singh A."/>
            <person name="Wilkins M.J."/>
            <person name="Karaoz U."/>
            <person name="Brodie E.L."/>
            <person name="Williams K.H."/>
            <person name="Hubbard S.S."/>
            <person name="Banfield J.F."/>
        </authorList>
    </citation>
    <scope>NUCLEOTIDE SEQUENCE [LARGE SCALE GENOMIC DNA]</scope>
</reference>
<dbReference type="UniPathway" id="UPA00138"/>
<comment type="function">
    <text evidence="7">Involved in the gluconeogenesis. Catalyzes stereospecifically the conversion of dihydroxyacetone phosphate (DHAP) to D-glyceraldehyde-3-phosphate (G3P).</text>
</comment>
<evidence type="ECO:0000256" key="2">
    <source>
        <dbReference type="ARBA" id="ARBA00007422"/>
    </source>
</evidence>
<dbReference type="EC" id="5.3.1.1" evidence="7 8"/>
<dbReference type="GO" id="GO:0046166">
    <property type="term" value="P:glyceraldehyde-3-phosphate biosynthetic process"/>
    <property type="evidence" value="ECO:0007669"/>
    <property type="project" value="TreeGrafter"/>
</dbReference>
<feature type="binding site" evidence="7">
    <location>
        <begin position="237"/>
        <end position="238"/>
    </location>
    <ligand>
        <name>substrate</name>
    </ligand>
</feature>
<dbReference type="Pfam" id="PF00121">
    <property type="entry name" value="TIM"/>
    <property type="match status" value="1"/>
</dbReference>
<keyword evidence="6 7" id="KW-0413">Isomerase</keyword>
<comment type="pathway">
    <text evidence="7 8">Carbohydrate biosynthesis; gluconeogenesis.</text>
</comment>
<evidence type="ECO:0000256" key="7">
    <source>
        <dbReference type="HAMAP-Rule" id="MF_00147"/>
    </source>
</evidence>
<evidence type="ECO:0000256" key="4">
    <source>
        <dbReference type="ARBA" id="ARBA00022490"/>
    </source>
</evidence>
<dbReference type="NCBIfam" id="TIGR00419">
    <property type="entry name" value="tim"/>
    <property type="match status" value="1"/>
</dbReference>
<evidence type="ECO:0000256" key="1">
    <source>
        <dbReference type="ARBA" id="ARBA00004680"/>
    </source>
</evidence>
<dbReference type="Gene3D" id="3.20.20.70">
    <property type="entry name" value="Aldolase class I"/>
    <property type="match status" value="1"/>
</dbReference>
<sequence>MLKRRRILVVGNWKMNPATLARAEKLFVDVEKTIKNKTLRVDMAIAPPLLYVGALSELSGPQKIEFVAQDVSTHESGAHTGEISAAMLRSHGIKCAIVGHSEMRAAGESDESINKKLHALLAVKSVAILCVGESERDGNGNYFGVVEDQLRSAFLDIKMDDVKRMVIAYEPVWAIGTGVNARPEDVEEMRLFINKVLTDLYDRATAEAIRVLYGGSVTPDNAAELLKQGAIDGFLVGGASLEAKKFVEIVKISDQYAKLA</sequence>
<dbReference type="InterPro" id="IPR000652">
    <property type="entry name" value="Triosephosphate_isomerase"/>
</dbReference>
<dbReference type="PANTHER" id="PTHR21139">
    <property type="entry name" value="TRIOSEPHOSPHATE ISOMERASE"/>
    <property type="match status" value="1"/>
</dbReference>
<comment type="subcellular location">
    <subcellularLocation>
        <location evidence="7 8">Cytoplasm</location>
    </subcellularLocation>
</comment>
<dbReference type="GO" id="GO:0006096">
    <property type="term" value="P:glycolytic process"/>
    <property type="evidence" value="ECO:0007669"/>
    <property type="project" value="UniProtKB-UniRule"/>
</dbReference>
<evidence type="ECO:0000256" key="3">
    <source>
        <dbReference type="ARBA" id="ARBA00022432"/>
    </source>
</evidence>
<dbReference type="InterPro" id="IPR035990">
    <property type="entry name" value="TIM_sf"/>
</dbReference>
<evidence type="ECO:0000256" key="6">
    <source>
        <dbReference type="ARBA" id="ARBA00023235"/>
    </source>
</evidence>
<evidence type="ECO:0000256" key="5">
    <source>
        <dbReference type="ARBA" id="ARBA00023152"/>
    </source>
</evidence>
<dbReference type="InterPro" id="IPR013785">
    <property type="entry name" value="Aldolase_TIM"/>
</dbReference>
<dbReference type="Proteomes" id="UP000176322">
    <property type="component" value="Unassembled WGS sequence"/>
</dbReference>
<feature type="active site" description="Electrophile" evidence="7">
    <location>
        <position position="100"/>
    </location>
</feature>
<keyword evidence="5 7" id="KW-0324">Glycolysis</keyword>
<dbReference type="EMBL" id="MFKO01000008">
    <property type="protein sequence ID" value="OGG41414.1"/>
    <property type="molecule type" value="Genomic_DNA"/>
</dbReference>
<keyword evidence="4 7" id="KW-0963">Cytoplasm</keyword>
<comment type="subunit">
    <text evidence="7 8">Homodimer.</text>
</comment>
<dbReference type="GO" id="GO:0019563">
    <property type="term" value="P:glycerol catabolic process"/>
    <property type="evidence" value="ECO:0007669"/>
    <property type="project" value="TreeGrafter"/>
</dbReference>
<dbReference type="STRING" id="1798475.A2837_02790"/>
<dbReference type="GO" id="GO:0006094">
    <property type="term" value="P:gluconeogenesis"/>
    <property type="evidence" value="ECO:0007669"/>
    <property type="project" value="UniProtKB-UniRule"/>
</dbReference>
<dbReference type="FunFam" id="3.20.20.70:FF:000016">
    <property type="entry name" value="Triosephosphate isomerase"/>
    <property type="match status" value="1"/>
</dbReference>
<proteinExistence type="inferred from homology"/>
<dbReference type="GO" id="GO:0005829">
    <property type="term" value="C:cytosol"/>
    <property type="evidence" value="ECO:0007669"/>
    <property type="project" value="TreeGrafter"/>
</dbReference>